<name>A0ABX1H4I9_9ACTN</name>
<evidence type="ECO:0000256" key="1">
    <source>
        <dbReference type="SAM" id="MobiDB-lite"/>
    </source>
</evidence>
<reference evidence="2 3" key="1">
    <citation type="submission" date="2020-04" db="EMBL/GenBank/DDBJ databases">
        <title>Phylogenetic Diversity and Antibacterial Activity against Ralstonia solanacearum of Endophytic Actinomycete Isolated from Moss.</title>
        <authorList>
            <person name="Zhuang X."/>
        </authorList>
    </citation>
    <scope>NUCLEOTIDE SEQUENCE [LARGE SCALE GENOMIC DNA]</scope>
    <source>
        <strain evidence="2 3">LD120</strain>
    </source>
</reference>
<sequence length="61" mass="6636">MAGEVEILRAKFARAKAAKKWTDGAALGRAALKEEGRQESEAARRAEAAAKSARREARNRP</sequence>
<dbReference type="Proteomes" id="UP000772196">
    <property type="component" value="Unassembled WGS sequence"/>
</dbReference>
<accession>A0ABX1H4I9</accession>
<dbReference type="EMBL" id="JAAWWP010000006">
    <property type="protein sequence ID" value="NKI41956.1"/>
    <property type="molecule type" value="Genomic_DNA"/>
</dbReference>
<dbReference type="RefSeq" id="WP_168538681.1">
    <property type="nucleotide sequence ID" value="NZ_JAAWWP010000006.1"/>
</dbReference>
<evidence type="ECO:0000313" key="2">
    <source>
        <dbReference type="EMBL" id="NKI41956.1"/>
    </source>
</evidence>
<evidence type="ECO:0008006" key="4">
    <source>
        <dbReference type="Google" id="ProtNLM"/>
    </source>
</evidence>
<keyword evidence="3" id="KW-1185">Reference proteome</keyword>
<feature type="region of interest" description="Disordered" evidence="1">
    <location>
        <begin position="32"/>
        <end position="61"/>
    </location>
</feature>
<comment type="caution">
    <text evidence="2">The sequence shown here is derived from an EMBL/GenBank/DDBJ whole genome shotgun (WGS) entry which is preliminary data.</text>
</comment>
<evidence type="ECO:0000313" key="3">
    <source>
        <dbReference type="Proteomes" id="UP000772196"/>
    </source>
</evidence>
<protein>
    <recommendedName>
        <fullName evidence="4">CsbD family protein</fullName>
    </recommendedName>
</protein>
<organism evidence="2 3">
    <name type="scientific">Streptomyces physcomitrii</name>
    <dbReference type="NCBI Taxonomy" id="2724184"/>
    <lineage>
        <taxon>Bacteria</taxon>
        <taxon>Bacillati</taxon>
        <taxon>Actinomycetota</taxon>
        <taxon>Actinomycetes</taxon>
        <taxon>Kitasatosporales</taxon>
        <taxon>Streptomycetaceae</taxon>
        <taxon>Streptomyces</taxon>
    </lineage>
</organism>
<gene>
    <name evidence="2" type="ORF">HFV08_12030</name>
</gene>
<proteinExistence type="predicted"/>